<dbReference type="InterPro" id="IPR012902">
    <property type="entry name" value="N_methyl_site"/>
</dbReference>
<dbReference type="RefSeq" id="WP_217334418.1">
    <property type="nucleotide sequence ID" value="NZ_JAHQZT010000006.1"/>
</dbReference>
<keyword evidence="3" id="KW-1185">Reference proteome</keyword>
<evidence type="ECO:0000256" key="1">
    <source>
        <dbReference type="SAM" id="Phobius"/>
    </source>
</evidence>
<organism evidence="2 3">
    <name type="scientific">Marinobacterium weihaiense</name>
    <dbReference type="NCBI Taxonomy" id="2851016"/>
    <lineage>
        <taxon>Bacteria</taxon>
        <taxon>Pseudomonadati</taxon>
        <taxon>Pseudomonadota</taxon>
        <taxon>Gammaproteobacteria</taxon>
        <taxon>Oceanospirillales</taxon>
        <taxon>Oceanospirillaceae</taxon>
        <taxon>Marinobacterium</taxon>
    </lineage>
</organism>
<dbReference type="Proteomes" id="UP000755551">
    <property type="component" value="Unassembled WGS sequence"/>
</dbReference>
<keyword evidence="1" id="KW-0472">Membrane</keyword>
<dbReference type="NCBIfam" id="TIGR02532">
    <property type="entry name" value="IV_pilin_GFxxxE"/>
    <property type="match status" value="1"/>
</dbReference>
<keyword evidence="1" id="KW-0812">Transmembrane</keyword>
<proteinExistence type="predicted"/>
<evidence type="ECO:0000313" key="3">
    <source>
        <dbReference type="Proteomes" id="UP000755551"/>
    </source>
</evidence>
<accession>A0ABS6M9T9</accession>
<evidence type="ECO:0000313" key="2">
    <source>
        <dbReference type="EMBL" id="MBV0932995.1"/>
    </source>
</evidence>
<dbReference type="EMBL" id="JAHQZT010000006">
    <property type="protein sequence ID" value="MBV0932995.1"/>
    <property type="molecule type" value="Genomic_DNA"/>
</dbReference>
<feature type="transmembrane region" description="Helical" evidence="1">
    <location>
        <begin position="21"/>
        <end position="44"/>
    </location>
</feature>
<comment type="caution">
    <text evidence="2">The sequence shown here is derived from an EMBL/GenBank/DDBJ whole genome shotgun (WGS) entry which is preliminary data.</text>
</comment>
<protein>
    <submittedName>
        <fullName evidence="2">Prepilin-type N-terminal cleavage/methylation domain-containing protein</fullName>
    </submittedName>
</protein>
<dbReference type="PROSITE" id="PS00409">
    <property type="entry name" value="PROKAR_NTER_METHYL"/>
    <property type="match status" value="1"/>
</dbReference>
<name>A0ABS6M9T9_9GAMM</name>
<gene>
    <name evidence="2" type="ORF">KTN04_06550</name>
</gene>
<keyword evidence="1" id="KW-1133">Transmembrane helix</keyword>
<sequence>MERRTLKYSCACPAYRQQGLSLIELMIGMVIGLVLLGGIMQTMLASKEASATRQSISTITDNARFLFDFMARDLRMGGRGYGGETWPTDSDGDLYAPIEEDDGTLVVRYVGFADTDNDGDTEEAFVEVEYSLNGDEEVVYRRRAGDDRKSGLEEFDYDNLPAKGNFEPLVSAISHFNFEYACYESEPDYEYSEYSEYSGEPADCTWDKVTAVETTVTFTDAAPWGGQGVGDKEISSVVAMRNRVSSLIDSQ</sequence>
<dbReference type="Pfam" id="PF07963">
    <property type="entry name" value="N_methyl"/>
    <property type="match status" value="1"/>
</dbReference>
<reference evidence="2 3" key="1">
    <citation type="submission" date="2021-06" db="EMBL/GenBank/DDBJ databases">
        <title>Bacterium isolated from marine sediment.</title>
        <authorList>
            <person name="Zhu K.-L."/>
            <person name="Du Z.-J."/>
            <person name="Liang Q.-Y."/>
        </authorList>
    </citation>
    <scope>NUCLEOTIDE SEQUENCE [LARGE SCALE GENOMIC DNA]</scope>
    <source>
        <strain evidence="2 3">A346</strain>
    </source>
</reference>